<dbReference type="InterPro" id="IPR033469">
    <property type="entry name" value="CYTH-like_dom_sf"/>
</dbReference>
<dbReference type="STRING" id="1123062.SAMN02745775_106271"/>
<organism evidence="3 4">
    <name type="scientific">Falsiroseomonas stagni DSM 19981</name>
    <dbReference type="NCBI Taxonomy" id="1123062"/>
    <lineage>
        <taxon>Bacteria</taxon>
        <taxon>Pseudomonadati</taxon>
        <taxon>Pseudomonadota</taxon>
        <taxon>Alphaproteobacteria</taxon>
        <taxon>Acetobacterales</taxon>
        <taxon>Roseomonadaceae</taxon>
        <taxon>Falsiroseomonas</taxon>
    </lineage>
</organism>
<name>A0A1I4C1I0_9PROT</name>
<dbReference type="PANTHER" id="PTHR40114">
    <property type="entry name" value="SLR0698 PROTEIN"/>
    <property type="match status" value="1"/>
</dbReference>
<dbReference type="SMART" id="SM01118">
    <property type="entry name" value="CYTH"/>
    <property type="match status" value="1"/>
</dbReference>
<evidence type="ECO:0000313" key="3">
    <source>
        <dbReference type="EMBL" id="SFK74011.1"/>
    </source>
</evidence>
<dbReference type="InterPro" id="IPR012042">
    <property type="entry name" value="NeuTTM/CthTTM-like"/>
</dbReference>
<proteinExistence type="predicted"/>
<sequence length="157" mass="16463">MGIEIERKFLVAGDGWRAAASGLPVPIRQGYLSAPGATGATVRIRRAGADAFLTVKGPGGLVRAEFEYAIPPEEAEAMLALCTTPPLAKARWSVPYQGHVWTIDVFESPASLAGLVLAEVEMEAADADPPLPPWLGREVTGDPAYANAALISQGRPG</sequence>
<dbReference type="SUPFAM" id="SSF55154">
    <property type="entry name" value="CYTH-like phosphatases"/>
    <property type="match status" value="1"/>
</dbReference>
<dbReference type="PANTHER" id="PTHR40114:SF1">
    <property type="entry name" value="SLR0698 PROTEIN"/>
    <property type="match status" value="1"/>
</dbReference>
<dbReference type="Pfam" id="PF01928">
    <property type="entry name" value="CYTH"/>
    <property type="match status" value="1"/>
</dbReference>
<evidence type="ECO:0000313" key="4">
    <source>
        <dbReference type="Proteomes" id="UP000199473"/>
    </source>
</evidence>
<dbReference type="RefSeq" id="WP_092961101.1">
    <property type="nucleotide sequence ID" value="NZ_FOSQ01000006.1"/>
</dbReference>
<dbReference type="Proteomes" id="UP000199473">
    <property type="component" value="Unassembled WGS sequence"/>
</dbReference>
<dbReference type="EMBL" id="FOSQ01000006">
    <property type="protein sequence ID" value="SFK74011.1"/>
    <property type="molecule type" value="Genomic_DNA"/>
</dbReference>
<dbReference type="InterPro" id="IPR023577">
    <property type="entry name" value="CYTH_domain"/>
</dbReference>
<evidence type="ECO:0000256" key="1">
    <source>
        <dbReference type="PIRSR" id="PIRSR016487-1"/>
    </source>
</evidence>
<dbReference type="CDD" id="cd07891">
    <property type="entry name" value="CYTH-like_CthTTM-like_1"/>
    <property type="match status" value="1"/>
</dbReference>
<feature type="active site" description="Proton acceptor" evidence="1">
    <location>
        <position position="31"/>
    </location>
</feature>
<evidence type="ECO:0000259" key="2">
    <source>
        <dbReference type="PROSITE" id="PS51707"/>
    </source>
</evidence>
<keyword evidence="4" id="KW-1185">Reference proteome</keyword>
<accession>A0A1I4C1I0</accession>
<dbReference type="OrthoDB" id="9805588at2"/>
<dbReference type="PIRSF" id="PIRSF016487">
    <property type="entry name" value="CYTH_UCP016487"/>
    <property type="match status" value="1"/>
</dbReference>
<dbReference type="Gene3D" id="2.40.320.10">
    <property type="entry name" value="Hypothetical Protein Pfu-838710-001"/>
    <property type="match status" value="1"/>
</dbReference>
<protein>
    <submittedName>
        <fullName evidence="3">Adenylate cyclase</fullName>
    </submittedName>
</protein>
<reference evidence="3 4" key="1">
    <citation type="submission" date="2016-10" db="EMBL/GenBank/DDBJ databases">
        <authorList>
            <person name="de Groot N.N."/>
        </authorList>
    </citation>
    <scope>NUCLEOTIDE SEQUENCE [LARGE SCALE GENOMIC DNA]</scope>
    <source>
        <strain evidence="3 4">DSM 19981</strain>
    </source>
</reference>
<dbReference type="PROSITE" id="PS51707">
    <property type="entry name" value="CYTH"/>
    <property type="match status" value="1"/>
</dbReference>
<gene>
    <name evidence="3" type="ORF">SAMN02745775_106271</name>
</gene>
<dbReference type="AlphaFoldDB" id="A0A1I4C1I0"/>
<feature type="domain" description="CYTH" evidence="2">
    <location>
        <begin position="2"/>
        <end position="153"/>
    </location>
</feature>